<dbReference type="InterPro" id="IPR012223">
    <property type="entry name" value="TEII"/>
</dbReference>
<dbReference type="PANTHER" id="PTHR11487">
    <property type="entry name" value="THIOESTERASE"/>
    <property type="match status" value="1"/>
</dbReference>
<dbReference type="Gene3D" id="3.40.50.1820">
    <property type="entry name" value="alpha/beta hydrolase"/>
    <property type="match status" value="1"/>
</dbReference>
<organism evidence="3 4">
    <name type="scientific">Desulfamplus magnetovallimortis</name>
    <dbReference type="NCBI Taxonomy" id="1246637"/>
    <lineage>
        <taxon>Bacteria</taxon>
        <taxon>Pseudomonadati</taxon>
        <taxon>Thermodesulfobacteriota</taxon>
        <taxon>Desulfobacteria</taxon>
        <taxon>Desulfobacterales</taxon>
        <taxon>Desulfobacteraceae</taxon>
        <taxon>Desulfamplus</taxon>
    </lineage>
</organism>
<sequence length="182" mass="20468">MLSDFTLSLLLNDISSGIPYAIYGHSMGALVGYQLCRSIENSGLPLPSHLFCSGRQAPSIPIKEEDKNFHLLPRHHFIEKVMEYGGMPREVAAEKDLMDLFIPVLKADFQAVDNYNYVDLPPLDVPLTVLIGESEKTTYEDALKWQDVTSYNIGIKTFPGDHFFIFNHIPEIGRIISAALLR</sequence>
<evidence type="ECO:0000256" key="1">
    <source>
        <dbReference type="ARBA" id="ARBA00007169"/>
    </source>
</evidence>
<name>A0A1W1HKX0_9BACT</name>
<dbReference type="Pfam" id="PF00975">
    <property type="entry name" value="Thioesterase"/>
    <property type="match status" value="1"/>
</dbReference>
<evidence type="ECO:0000259" key="2">
    <source>
        <dbReference type="Pfam" id="PF00975"/>
    </source>
</evidence>
<evidence type="ECO:0000313" key="3">
    <source>
        <dbReference type="EMBL" id="SLM33124.1"/>
    </source>
</evidence>
<dbReference type="GO" id="GO:0008610">
    <property type="term" value="P:lipid biosynthetic process"/>
    <property type="evidence" value="ECO:0007669"/>
    <property type="project" value="TreeGrafter"/>
</dbReference>
<feature type="domain" description="Thioesterase" evidence="2">
    <location>
        <begin position="9"/>
        <end position="179"/>
    </location>
</feature>
<dbReference type="PANTHER" id="PTHR11487:SF0">
    <property type="entry name" value="S-ACYL FATTY ACID SYNTHASE THIOESTERASE, MEDIUM CHAIN"/>
    <property type="match status" value="1"/>
</dbReference>
<accession>A0A1W1HKX0</accession>
<dbReference type="STRING" id="1246637.MTBBW1_90026"/>
<reference evidence="3 4" key="1">
    <citation type="submission" date="2017-03" db="EMBL/GenBank/DDBJ databases">
        <authorList>
            <person name="Afonso C.L."/>
            <person name="Miller P.J."/>
            <person name="Scott M.A."/>
            <person name="Spackman E."/>
            <person name="Goraichik I."/>
            <person name="Dimitrov K.M."/>
            <person name="Suarez D.L."/>
            <person name="Swayne D.E."/>
        </authorList>
    </citation>
    <scope>NUCLEOTIDE SEQUENCE [LARGE SCALE GENOMIC DNA]</scope>
    <source>
        <strain evidence="3">PRJEB14757</strain>
    </source>
</reference>
<dbReference type="InterPro" id="IPR029058">
    <property type="entry name" value="AB_hydrolase_fold"/>
</dbReference>
<proteinExistence type="inferred from homology"/>
<dbReference type="EMBL" id="FWEV01000336">
    <property type="protein sequence ID" value="SLM33124.1"/>
    <property type="molecule type" value="Genomic_DNA"/>
</dbReference>
<gene>
    <name evidence="3" type="ORF">MTBBW1_90026</name>
</gene>
<dbReference type="SUPFAM" id="SSF53474">
    <property type="entry name" value="alpha/beta-Hydrolases"/>
    <property type="match status" value="1"/>
</dbReference>
<dbReference type="AlphaFoldDB" id="A0A1W1HKX0"/>
<dbReference type="Proteomes" id="UP000191931">
    <property type="component" value="Unassembled WGS sequence"/>
</dbReference>
<keyword evidence="4" id="KW-1185">Reference proteome</keyword>
<dbReference type="InterPro" id="IPR001031">
    <property type="entry name" value="Thioesterase"/>
</dbReference>
<comment type="similarity">
    <text evidence="1">Belongs to the thioesterase family.</text>
</comment>
<protein>
    <submittedName>
        <fullName evidence="3">Thioesterase</fullName>
    </submittedName>
</protein>
<evidence type="ECO:0000313" key="4">
    <source>
        <dbReference type="Proteomes" id="UP000191931"/>
    </source>
</evidence>